<dbReference type="InterPro" id="IPR002547">
    <property type="entry name" value="tRNA-bd_dom"/>
</dbReference>
<gene>
    <name evidence="5" type="ORF">FC19_GL000929</name>
</gene>
<evidence type="ECO:0000256" key="3">
    <source>
        <dbReference type="PROSITE-ProRule" id="PRU00209"/>
    </source>
</evidence>
<dbReference type="PATRIC" id="fig|1423725.3.peg.958"/>
<dbReference type="PROSITE" id="PS50886">
    <property type="entry name" value="TRBD"/>
    <property type="match status" value="1"/>
</dbReference>
<dbReference type="InterPro" id="IPR037154">
    <property type="entry name" value="YtpR-like_sf"/>
</dbReference>
<dbReference type="RefSeq" id="WP_057875935.1">
    <property type="nucleotide sequence ID" value="NZ_AYZD01000015.1"/>
</dbReference>
<dbReference type="InterPro" id="IPR012340">
    <property type="entry name" value="NA-bd_OB-fold"/>
</dbReference>
<dbReference type="CDD" id="cd02796">
    <property type="entry name" value="tRNA_bind_bactPheRS"/>
    <property type="match status" value="1"/>
</dbReference>
<dbReference type="NCBIfam" id="NF045760">
    <property type="entry name" value="YtpR"/>
    <property type="match status" value="1"/>
</dbReference>
<dbReference type="STRING" id="1423725.FC19_GL000929"/>
<keyword evidence="1 3" id="KW-0820">tRNA-binding</keyword>
<dbReference type="Pfam" id="PF01588">
    <property type="entry name" value="tRNA_bind"/>
    <property type="match status" value="1"/>
</dbReference>
<protein>
    <submittedName>
        <fullName evidence="5">Trna binding domain protein</fullName>
    </submittedName>
</protein>
<dbReference type="SUPFAM" id="SSF50249">
    <property type="entry name" value="Nucleic acid-binding proteins"/>
    <property type="match status" value="1"/>
</dbReference>
<evidence type="ECO:0000256" key="2">
    <source>
        <dbReference type="ARBA" id="ARBA00022884"/>
    </source>
</evidence>
<comment type="caution">
    <text evidence="5">The sequence shown here is derived from an EMBL/GenBank/DDBJ whole genome shotgun (WGS) entry which is preliminary data.</text>
</comment>
<evidence type="ECO:0000256" key="1">
    <source>
        <dbReference type="ARBA" id="ARBA00022555"/>
    </source>
</evidence>
<evidence type="ECO:0000313" key="5">
    <source>
        <dbReference type="EMBL" id="KRM96631.1"/>
    </source>
</evidence>
<dbReference type="OrthoDB" id="9805455at2"/>
<keyword evidence="6" id="KW-1185">Reference proteome</keyword>
<dbReference type="Proteomes" id="UP000051015">
    <property type="component" value="Unassembled WGS sequence"/>
</dbReference>
<dbReference type="Gene3D" id="3.30.1940.10">
    <property type="entry name" value="YtpR-like"/>
    <property type="match status" value="1"/>
</dbReference>
<feature type="domain" description="TRNA-binding" evidence="4">
    <location>
        <begin position="91"/>
        <end position="203"/>
    </location>
</feature>
<sequence length="204" mass="22329">MLIASYNPSNLGDILITITHADTLQQKVDIKNNIVRIRDAETGNLLGYNFFNVSDIIGSLNGQGQVKLNDDQLADLNKILAETGFEDKLVADNKPKFVVGFVEELKEHPDSDHLHVTKTRIDNGEVLQIVCGAPNIAQGQTVVVAKVGAMMPNGEIIWPGKLRGVQSEGMICSARELNLPNAPQKKGILVLSHEKYPTGKEFVF</sequence>
<evidence type="ECO:0000313" key="6">
    <source>
        <dbReference type="Proteomes" id="UP000051015"/>
    </source>
</evidence>
<dbReference type="AlphaFoldDB" id="A0A0R2CY69"/>
<dbReference type="GO" id="GO:0000049">
    <property type="term" value="F:tRNA binding"/>
    <property type="evidence" value="ECO:0007669"/>
    <property type="project" value="UniProtKB-UniRule"/>
</dbReference>
<name>A0A0R2CY69_9LACO</name>
<dbReference type="InterPro" id="IPR033714">
    <property type="entry name" value="tRNA_bind_bactPheRS"/>
</dbReference>
<accession>A0A0R2CY69</accession>
<evidence type="ECO:0000259" key="4">
    <source>
        <dbReference type="PROSITE" id="PS50886"/>
    </source>
</evidence>
<dbReference type="Gene3D" id="2.40.50.140">
    <property type="entry name" value="Nucleic acid-binding proteins"/>
    <property type="match status" value="1"/>
</dbReference>
<dbReference type="Pfam" id="PF14794">
    <property type="entry name" value="DUF4479"/>
    <property type="match status" value="1"/>
</dbReference>
<dbReference type="InterPro" id="IPR027855">
    <property type="entry name" value="DUF4479"/>
</dbReference>
<keyword evidence="2 3" id="KW-0694">RNA-binding</keyword>
<organism evidence="5 6">
    <name type="scientific">Liquorilactobacillus aquaticus DSM 21051</name>
    <dbReference type="NCBI Taxonomy" id="1423725"/>
    <lineage>
        <taxon>Bacteria</taxon>
        <taxon>Bacillati</taxon>
        <taxon>Bacillota</taxon>
        <taxon>Bacilli</taxon>
        <taxon>Lactobacillales</taxon>
        <taxon>Lactobacillaceae</taxon>
        <taxon>Liquorilactobacillus</taxon>
    </lineage>
</organism>
<reference evidence="5 6" key="1">
    <citation type="journal article" date="2015" name="Genome Announc.">
        <title>Expanding the biotechnology potential of lactobacilli through comparative genomics of 213 strains and associated genera.</title>
        <authorList>
            <person name="Sun Z."/>
            <person name="Harris H.M."/>
            <person name="McCann A."/>
            <person name="Guo C."/>
            <person name="Argimon S."/>
            <person name="Zhang W."/>
            <person name="Yang X."/>
            <person name="Jeffery I.B."/>
            <person name="Cooney J.C."/>
            <person name="Kagawa T.F."/>
            <person name="Liu W."/>
            <person name="Song Y."/>
            <person name="Salvetti E."/>
            <person name="Wrobel A."/>
            <person name="Rasinkangas P."/>
            <person name="Parkhill J."/>
            <person name="Rea M.C."/>
            <person name="O'Sullivan O."/>
            <person name="Ritari J."/>
            <person name="Douillard F.P."/>
            <person name="Paul Ross R."/>
            <person name="Yang R."/>
            <person name="Briner A.E."/>
            <person name="Felis G.E."/>
            <person name="de Vos W.M."/>
            <person name="Barrangou R."/>
            <person name="Klaenhammer T.R."/>
            <person name="Caufield P.W."/>
            <person name="Cui Y."/>
            <person name="Zhang H."/>
            <person name="O'Toole P.W."/>
        </authorList>
    </citation>
    <scope>NUCLEOTIDE SEQUENCE [LARGE SCALE GENOMIC DNA]</scope>
    <source>
        <strain evidence="5 6">DSM 21051</strain>
    </source>
</reference>
<proteinExistence type="predicted"/>
<dbReference type="EMBL" id="AYZD01000015">
    <property type="protein sequence ID" value="KRM96631.1"/>
    <property type="molecule type" value="Genomic_DNA"/>
</dbReference>